<evidence type="ECO:0000313" key="6">
    <source>
        <dbReference type="EMBL" id="SDK16146.1"/>
    </source>
</evidence>
<dbReference type="InterPro" id="IPR039262">
    <property type="entry name" value="DTWD2/TAPT"/>
</dbReference>
<keyword evidence="7" id="KW-1185">Reference proteome</keyword>
<evidence type="ECO:0000313" key="7">
    <source>
        <dbReference type="Proteomes" id="UP000199527"/>
    </source>
</evidence>
<dbReference type="PANTHER" id="PTHR21392">
    <property type="entry name" value="TRNA-URIDINE AMINOCARBOXYPROPYLTRANSFERASE 2"/>
    <property type="match status" value="1"/>
</dbReference>
<dbReference type="InterPro" id="IPR005636">
    <property type="entry name" value="DTW"/>
</dbReference>
<protein>
    <recommendedName>
        <fullName evidence="1">tRNA-uridine aminocarboxypropyltransferase</fullName>
        <ecNumber evidence="1">2.5.1.25</ecNumber>
    </recommendedName>
</protein>
<evidence type="ECO:0000256" key="4">
    <source>
        <dbReference type="ARBA" id="ARBA00022694"/>
    </source>
</evidence>
<evidence type="ECO:0000259" key="5">
    <source>
        <dbReference type="SMART" id="SM01144"/>
    </source>
</evidence>
<dbReference type="OrthoDB" id="370626at2"/>
<dbReference type="Pfam" id="PF03942">
    <property type="entry name" value="DTW"/>
    <property type="match status" value="1"/>
</dbReference>
<keyword evidence="3" id="KW-0949">S-adenosyl-L-methionine</keyword>
<proteinExistence type="predicted"/>
<evidence type="ECO:0000256" key="2">
    <source>
        <dbReference type="ARBA" id="ARBA00022679"/>
    </source>
</evidence>
<accession>A0A1G8ZM31</accession>
<evidence type="ECO:0000256" key="1">
    <source>
        <dbReference type="ARBA" id="ARBA00012386"/>
    </source>
</evidence>
<name>A0A1G8ZM31_9GAMM</name>
<dbReference type="EMBL" id="FNEM01000020">
    <property type="protein sequence ID" value="SDK16146.1"/>
    <property type="molecule type" value="Genomic_DNA"/>
</dbReference>
<sequence>MSGNAVLALRQRLLAASQRPYRARGATCKRCQGCLTVVSHCSCGYQQPQQTQVDFCLIMHRKEPLKPTNTGRLIADILPDTSAFVWDRTEPDEAMLALLQDPRRQPYLVFPGEYVERGEVLSAPRPCPKGKRPLFVLLDATWAQARKIYFKSPYLQTLPVLSIDPDRLSNYRLREAAHQHQLATAEVAAMVLELAGEPDAADVLDAYFQVFSQRYYAGKHQLDAPVDGDAFQRLSRRQP</sequence>
<reference evidence="7" key="1">
    <citation type="submission" date="2016-10" db="EMBL/GenBank/DDBJ databases">
        <authorList>
            <person name="Varghese N."/>
            <person name="Submissions S."/>
        </authorList>
    </citation>
    <scope>NUCLEOTIDE SEQUENCE [LARGE SCALE GENOMIC DNA]</scope>
    <source>
        <strain evidence="7">DSM 23317</strain>
    </source>
</reference>
<organism evidence="6 7">
    <name type="scientific">Ferrimonas sediminum</name>
    <dbReference type="NCBI Taxonomy" id="718193"/>
    <lineage>
        <taxon>Bacteria</taxon>
        <taxon>Pseudomonadati</taxon>
        <taxon>Pseudomonadota</taxon>
        <taxon>Gammaproteobacteria</taxon>
        <taxon>Alteromonadales</taxon>
        <taxon>Ferrimonadaceae</taxon>
        <taxon>Ferrimonas</taxon>
    </lineage>
</organism>
<gene>
    <name evidence="6" type="ORF">SAMN04488540_12052</name>
</gene>
<dbReference type="EC" id="2.5.1.25" evidence="1"/>
<dbReference type="RefSeq" id="WP_090367812.1">
    <property type="nucleotide sequence ID" value="NZ_FNEM01000020.1"/>
</dbReference>
<dbReference type="Proteomes" id="UP000199527">
    <property type="component" value="Unassembled WGS sequence"/>
</dbReference>
<dbReference type="GO" id="GO:0016432">
    <property type="term" value="F:tRNA-uridine aminocarboxypropyltransferase activity"/>
    <property type="evidence" value="ECO:0007669"/>
    <property type="project" value="UniProtKB-EC"/>
</dbReference>
<keyword evidence="4" id="KW-0819">tRNA processing</keyword>
<evidence type="ECO:0000256" key="3">
    <source>
        <dbReference type="ARBA" id="ARBA00022691"/>
    </source>
</evidence>
<dbReference type="SMART" id="SM01144">
    <property type="entry name" value="DTW"/>
    <property type="match status" value="1"/>
</dbReference>
<dbReference type="AlphaFoldDB" id="A0A1G8ZM31"/>
<dbReference type="GO" id="GO:0008033">
    <property type="term" value="P:tRNA processing"/>
    <property type="evidence" value="ECO:0007669"/>
    <property type="project" value="UniProtKB-KW"/>
</dbReference>
<feature type="domain" description="DTW" evidence="5">
    <location>
        <begin position="29"/>
        <end position="220"/>
    </location>
</feature>
<dbReference type="PANTHER" id="PTHR21392:SF1">
    <property type="entry name" value="TRNA-URIDINE AMINOCARBOXYPROPYLTRANSFERASE"/>
    <property type="match status" value="1"/>
</dbReference>
<keyword evidence="2" id="KW-0808">Transferase</keyword>